<dbReference type="PANTHER" id="PTHR43736:SF1">
    <property type="entry name" value="DIHYDRONEOPTERIN TRIPHOSPHATE DIPHOSPHATASE"/>
    <property type="match status" value="1"/>
</dbReference>
<dbReference type="PANTHER" id="PTHR43736">
    <property type="entry name" value="ADP-RIBOSE PYROPHOSPHATASE"/>
    <property type="match status" value="1"/>
</dbReference>
<proteinExistence type="inferred from homology"/>
<dbReference type="CDD" id="cd03674">
    <property type="entry name" value="NUDIX_Hydrolase"/>
    <property type="match status" value="1"/>
</dbReference>
<dbReference type="SUPFAM" id="SSF55811">
    <property type="entry name" value="Nudix"/>
    <property type="match status" value="1"/>
</dbReference>
<name>A0ABN3PEU2_9MICO</name>
<keyword evidence="5" id="KW-1185">Reference proteome</keyword>
<reference evidence="4 5" key="1">
    <citation type="journal article" date="2019" name="Int. J. Syst. Evol. Microbiol.">
        <title>The Global Catalogue of Microorganisms (GCM) 10K type strain sequencing project: providing services to taxonomists for standard genome sequencing and annotation.</title>
        <authorList>
            <consortium name="The Broad Institute Genomics Platform"/>
            <consortium name="The Broad Institute Genome Sequencing Center for Infectious Disease"/>
            <person name="Wu L."/>
            <person name="Ma J."/>
        </authorList>
    </citation>
    <scope>NUCLEOTIDE SEQUENCE [LARGE SCALE GENOMIC DNA]</scope>
    <source>
        <strain evidence="4 5">JCM 16365</strain>
    </source>
</reference>
<dbReference type="Gene3D" id="3.90.79.10">
    <property type="entry name" value="Nucleoside Triphosphate Pyrophosphohydrolase"/>
    <property type="match status" value="1"/>
</dbReference>
<evidence type="ECO:0000256" key="1">
    <source>
        <dbReference type="ARBA" id="ARBA00005582"/>
    </source>
</evidence>
<comment type="similarity">
    <text evidence="1">Belongs to the Nudix hydrolase family.</text>
</comment>
<dbReference type="InterPro" id="IPR000086">
    <property type="entry name" value="NUDIX_hydrolase_dom"/>
</dbReference>
<keyword evidence="2" id="KW-0378">Hydrolase</keyword>
<protein>
    <recommendedName>
        <fullName evidence="3">Nudix hydrolase domain-containing protein</fullName>
    </recommendedName>
</protein>
<evidence type="ECO:0000313" key="4">
    <source>
        <dbReference type="EMBL" id="GAA2582346.1"/>
    </source>
</evidence>
<dbReference type="Pfam" id="PF00293">
    <property type="entry name" value="NUDIX"/>
    <property type="match status" value="1"/>
</dbReference>
<dbReference type="InterPro" id="IPR020476">
    <property type="entry name" value="Nudix_hydrolase"/>
</dbReference>
<organism evidence="4 5">
    <name type="scientific">Microbacterium binotii</name>
    <dbReference type="NCBI Taxonomy" id="462710"/>
    <lineage>
        <taxon>Bacteria</taxon>
        <taxon>Bacillati</taxon>
        <taxon>Actinomycetota</taxon>
        <taxon>Actinomycetes</taxon>
        <taxon>Micrococcales</taxon>
        <taxon>Microbacteriaceae</taxon>
        <taxon>Microbacterium</taxon>
    </lineage>
</organism>
<dbReference type="RefSeq" id="WP_344229418.1">
    <property type="nucleotide sequence ID" value="NZ_BAAARI010000014.1"/>
</dbReference>
<dbReference type="InterPro" id="IPR015797">
    <property type="entry name" value="NUDIX_hydrolase-like_dom_sf"/>
</dbReference>
<evidence type="ECO:0000259" key="3">
    <source>
        <dbReference type="PROSITE" id="PS51462"/>
    </source>
</evidence>
<sequence>MSALLASVTAAVDAWRTRDEAEAATRADFAAALRDHGQAALERSGPPTHVTASAFVFDEDAAHVLLCFHGKGRFWVQPGGHLEAGDTSVEGAALRELHEETGVPAARLDGVVVADLDHHALGGGFGRCASHLDIGVTARVSDIAVPLVVSDESDAVAWWPVAALPSDSAPGLADRLARVLAAR</sequence>
<comment type="caution">
    <text evidence="4">The sequence shown here is derived from an EMBL/GenBank/DDBJ whole genome shotgun (WGS) entry which is preliminary data.</text>
</comment>
<gene>
    <name evidence="4" type="ORF">GCM10009862_21770</name>
</gene>
<evidence type="ECO:0000313" key="5">
    <source>
        <dbReference type="Proteomes" id="UP001500274"/>
    </source>
</evidence>
<feature type="domain" description="Nudix hydrolase" evidence="3">
    <location>
        <begin position="47"/>
        <end position="181"/>
    </location>
</feature>
<dbReference type="PRINTS" id="PR00502">
    <property type="entry name" value="NUDIXFAMILY"/>
</dbReference>
<dbReference type="Proteomes" id="UP001500274">
    <property type="component" value="Unassembled WGS sequence"/>
</dbReference>
<evidence type="ECO:0000256" key="2">
    <source>
        <dbReference type="ARBA" id="ARBA00022801"/>
    </source>
</evidence>
<dbReference type="PROSITE" id="PS51462">
    <property type="entry name" value="NUDIX"/>
    <property type="match status" value="1"/>
</dbReference>
<dbReference type="EMBL" id="BAAARI010000014">
    <property type="protein sequence ID" value="GAA2582346.1"/>
    <property type="molecule type" value="Genomic_DNA"/>
</dbReference>
<accession>A0ABN3PEU2</accession>